<dbReference type="PROSITE" id="PS00211">
    <property type="entry name" value="ABC_TRANSPORTER_1"/>
    <property type="match status" value="1"/>
</dbReference>
<keyword evidence="9 11" id="KW-1133">Transmembrane helix</keyword>
<accession>A0ABY8G232</accession>
<feature type="transmembrane region" description="Helical" evidence="11">
    <location>
        <begin position="184"/>
        <end position="205"/>
    </location>
</feature>
<sequence length="510" mass="55701">MPSLYPRVRRRLVYAPWLAMPAALAALFLIIPLIAVINRVPWESFVDLIVNPSSQMALWLSLRTCLIATMITVLLGVPFAMVMARTRQEWWARLLRIVVLLPMVLPPVVAGLALLLAWGRHGLIGKYLNILGISVSFSTIAVIIAQVFVSLPFLITSLEGALRAQGEAYEETARVLGAGRSRTFFSVSLPLMLPALVSGIALSFARSMGEFGATITFAGSLEGVTRTMPLEIYLQREVNTDQALALALVLILLAVAMLVIANSASAFPRTSAAQPHHCDDVVACDIPQIARHSDRSAPSITVHARVAQRSVDLDLELAGGSATAVMGPNGSGKSTLLGLIAGTVEPTQGSVEYDRRSPRVVLLQQNPLLFPHLNVVRNVEFGLRARGENRQSARERAMHELELVGMSAFAKRASWQLSGGQAQRVAIARAMATDPDVVLLDEPFAGLDEYTTDRVRQGFQHRLSHESVTTVLVTHDPVDAQYLARDVVILRHGRIWRRFSVEEHFGGISQ</sequence>
<comment type="similarity">
    <text evidence="2">Belongs to the binding-protein-dependent transport system permease family. CysTW subfamily.</text>
</comment>
<feature type="transmembrane region" description="Helical" evidence="11">
    <location>
        <begin position="12"/>
        <end position="37"/>
    </location>
</feature>
<feature type="transmembrane region" description="Helical" evidence="11">
    <location>
        <begin position="94"/>
        <end position="118"/>
    </location>
</feature>
<dbReference type="EMBL" id="CP121208">
    <property type="protein sequence ID" value="WFM84106.1"/>
    <property type="molecule type" value="Genomic_DNA"/>
</dbReference>
<evidence type="ECO:0000313" key="15">
    <source>
        <dbReference type="Proteomes" id="UP001215216"/>
    </source>
</evidence>
<evidence type="ECO:0000256" key="11">
    <source>
        <dbReference type="RuleBase" id="RU363032"/>
    </source>
</evidence>
<feature type="transmembrane region" description="Helical" evidence="11">
    <location>
        <begin position="243"/>
        <end position="261"/>
    </location>
</feature>
<evidence type="ECO:0000256" key="3">
    <source>
        <dbReference type="ARBA" id="ARBA00022448"/>
    </source>
</evidence>
<proteinExistence type="inferred from homology"/>
<dbReference type="SUPFAM" id="SSF161098">
    <property type="entry name" value="MetI-like"/>
    <property type="match status" value="1"/>
</dbReference>
<keyword evidence="15" id="KW-1185">Reference proteome</keyword>
<evidence type="ECO:0000256" key="1">
    <source>
        <dbReference type="ARBA" id="ARBA00004651"/>
    </source>
</evidence>
<evidence type="ECO:0000256" key="6">
    <source>
        <dbReference type="ARBA" id="ARBA00022692"/>
    </source>
</evidence>
<dbReference type="SUPFAM" id="SSF52540">
    <property type="entry name" value="P-loop containing nucleoside triphosphate hydrolases"/>
    <property type="match status" value="1"/>
</dbReference>
<dbReference type="InterPro" id="IPR035906">
    <property type="entry name" value="MetI-like_sf"/>
</dbReference>
<dbReference type="Proteomes" id="UP001215216">
    <property type="component" value="Chromosome"/>
</dbReference>
<evidence type="ECO:0000256" key="9">
    <source>
        <dbReference type="ARBA" id="ARBA00022989"/>
    </source>
</evidence>
<keyword evidence="4" id="KW-1003">Cell membrane</keyword>
<dbReference type="InterPro" id="IPR003593">
    <property type="entry name" value="AAA+_ATPase"/>
</dbReference>
<dbReference type="InterPro" id="IPR011867">
    <property type="entry name" value="ModB_ABC"/>
</dbReference>
<evidence type="ECO:0000256" key="8">
    <source>
        <dbReference type="ARBA" id="ARBA00022840"/>
    </source>
</evidence>
<dbReference type="PANTHER" id="PTHR30183:SF3">
    <property type="entry name" value="MOLYBDENUM TRANSPORT SYSTEM PERMEASE PROTEIN MODB"/>
    <property type="match status" value="1"/>
</dbReference>
<gene>
    <name evidence="14" type="ORF">P7079_03795</name>
</gene>
<keyword evidence="8" id="KW-0067">ATP-binding</keyword>
<dbReference type="InterPro" id="IPR027417">
    <property type="entry name" value="P-loop_NTPase"/>
</dbReference>
<keyword evidence="3 11" id="KW-0813">Transport</keyword>
<evidence type="ECO:0000256" key="10">
    <source>
        <dbReference type="ARBA" id="ARBA00023136"/>
    </source>
</evidence>
<evidence type="ECO:0000256" key="2">
    <source>
        <dbReference type="ARBA" id="ARBA00007069"/>
    </source>
</evidence>
<dbReference type="InterPro" id="IPR003439">
    <property type="entry name" value="ABC_transporter-like_ATP-bd"/>
</dbReference>
<dbReference type="InterPro" id="IPR006469">
    <property type="entry name" value="NifC_ABC_porter"/>
</dbReference>
<feature type="domain" description="ABC transporter" evidence="12">
    <location>
        <begin position="295"/>
        <end position="508"/>
    </location>
</feature>
<feature type="transmembrane region" description="Helical" evidence="11">
    <location>
        <begin position="130"/>
        <end position="155"/>
    </location>
</feature>
<dbReference type="Gene3D" id="3.40.50.300">
    <property type="entry name" value="P-loop containing nucleotide triphosphate hydrolases"/>
    <property type="match status" value="1"/>
</dbReference>
<feature type="transmembrane region" description="Helical" evidence="11">
    <location>
        <begin position="57"/>
        <end position="82"/>
    </location>
</feature>
<keyword evidence="6 11" id="KW-0812">Transmembrane</keyword>
<reference evidence="14 15" key="1">
    <citation type="submission" date="2023-03" db="EMBL/GenBank/DDBJ databases">
        <title>Complete genome of Arcanobacterium canis strain DSM 25104 isolated in 2010 from a canine otitis externa in Germany.</title>
        <authorList>
            <person name="Borowiak M."/>
            <person name="Kreitlow A."/>
            <person name="Malorny B."/>
            <person name="Laemmler C."/>
            <person name="Prenger-Berninghoff E."/>
            <person name="Ploetz M."/>
            <person name="Abdulmawjood A."/>
        </authorList>
    </citation>
    <scope>NUCLEOTIDE SEQUENCE [LARGE SCALE GENOMIC DNA]</scope>
    <source>
        <strain evidence="14 15">DSM 25104</strain>
    </source>
</reference>
<keyword evidence="7" id="KW-0547">Nucleotide-binding</keyword>
<dbReference type="InterPro" id="IPR000515">
    <property type="entry name" value="MetI-like"/>
</dbReference>
<organism evidence="14 15">
    <name type="scientific">Arcanobacterium canis</name>
    <dbReference type="NCBI Taxonomy" id="999183"/>
    <lineage>
        <taxon>Bacteria</taxon>
        <taxon>Bacillati</taxon>
        <taxon>Actinomycetota</taxon>
        <taxon>Actinomycetes</taxon>
        <taxon>Actinomycetales</taxon>
        <taxon>Actinomycetaceae</taxon>
        <taxon>Arcanobacterium</taxon>
    </lineage>
</organism>
<dbReference type="NCBIfam" id="TIGR02141">
    <property type="entry name" value="modB_ABC"/>
    <property type="match status" value="1"/>
</dbReference>
<dbReference type="Pfam" id="PF00005">
    <property type="entry name" value="ABC_tran"/>
    <property type="match status" value="1"/>
</dbReference>
<dbReference type="PROSITE" id="PS50928">
    <property type="entry name" value="ABC_TM1"/>
    <property type="match status" value="1"/>
</dbReference>
<feature type="domain" description="ABC transmembrane type-1" evidence="13">
    <location>
        <begin position="58"/>
        <end position="261"/>
    </location>
</feature>
<dbReference type="Gene3D" id="1.10.3720.10">
    <property type="entry name" value="MetI-like"/>
    <property type="match status" value="1"/>
</dbReference>
<evidence type="ECO:0000256" key="5">
    <source>
        <dbReference type="ARBA" id="ARBA00022505"/>
    </source>
</evidence>
<name>A0ABY8G232_9ACTO</name>
<dbReference type="RefSeq" id="WP_278013501.1">
    <property type="nucleotide sequence ID" value="NZ_CP121208.1"/>
</dbReference>
<evidence type="ECO:0000313" key="14">
    <source>
        <dbReference type="EMBL" id="WFM84106.1"/>
    </source>
</evidence>
<evidence type="ECO:0000259" key="12">
    <source>
        <dbReference type="PROSITE" id="PS50893"/>
    </source>
</evidence>
<dbReference type="PANTHER" id="PTHR30183">
    <property type="entry name" value="MOLYBDENUM TRANSPORT SYSTEM PERMEASE PROTEIN MODB"/>
    <property type="match status" value="1"/>
</dbReference>
<evidence type="ECO:0000259" key="13">
    <source>
        <dbReference type="PROSITE" id="PS50928"/>
    </source>
</evidence>
<dbReference type="CDD" id="cd06261">
    <property type="entry name" value="TM_PBP2"/>
    <property type="match status" value="1"/>
</dbReference>
<dbReference type="PROSITE" id="PS50893">
    <property type="entry name" value="ABC_TRANSPORTER_2"/>
    <property type="match status" value="1"/>
</dbReference>
<dbReference type="Pfam" id="PF00528">
    <property type="entry name" value="BPD_transp_1"/>
    <property type="match status" value="1"/>
</dbReference>
<evidence type="ECO:0000256" key="7">
    <source>
        <dbReference type="ARBA" id="ARBA00022741"/>
    </source>
</evidence>
<evidence type="ECO:0000256" key="4">
    <source>
        <dbReference type="ARBA" id="ARBA00022475"/>
    </source>
</evidence>
<dbReference type="SMART" id="SM00382">
    <property type="entry name" value="AAA"/>
    <property type="match status" value="1"/>
</dbReference>
<protein>
    <submittedName>
        <fullName evidence="14">ABC transporter permease</fullName>
    </submittedName>
</protein>
<keyword evidence="10 11" id="KW-0472">Membrane</keyword>
<dbReference type="InterPro" id="IPR017871">
    <property type="entry name" value="ABC_transporter-like_CS"/>
</dbReference>
<keyword evidence="5" id="KW-0500">Molybdenum</keyword>
<dbReference type="NCBIfam" id="TIGR01581">
    <property type="entry name" value="Mo_ABC_porter"/>
    <property type="match status" value="1"/>
</dbReference>
<comment type="subcellular location">
    <subcellularLocation>
        <location evidence="1 11">Cell membrane</location>
        <topology evidence="1 11">Multi-pass membrane protein</topology>
    </subcellularLocation>
</comment>